<evidence type="ECO:0000256" key="15">
    <source>
        <dbReference type="ARBA" id="ARBA00048835"/>
    </source>
</evidence>
<feature type="domain" description="Malonyl-CoA:ACP transacylase (MAT)" evidence="18">
    <location>
        <begin position="1680"/>
        <end position="1966"/>
    </location>
</feature>
<keyword evidence="20" id="KW-1185">Reference proteome</keyword>
<dbReference type="InterPro" id="IPR016452">
    <property type="entry name" value="Fas1/AflB-like"/>
</dbReference>
<dbReference type="Gene3D" id="1.20.930.70">
    <property type="match status" value="1"/>
</dbReference>
<dbReference type="SUPFAM" id="SSF54637">
    <property type="entry name" value="Thioesterase/thiol ester dehydrase-isomerase"/>
    <property type="match status" value="2"/>
</dbReference>
<dbReference type="FunFam" id="3.40.366.10:FF:000006">
    <property type="entry name" value="Fatty acid synthase beta subunit dehydratase"/>
    <property type="match status" value="1"/>
</dbReference>
<dbReference type="InterPro" id="IPR003965">
    <property type="entry name" value="Fatty_acid_synthase"/>
</dbReference>
<dbReference type="EMBL" id="AMGV01000001">
    <property type="protein sequence ID" value="KEF62584.1"/>
    <property type="molecule type" value="Genomic_DNA"/>
</dbReference>
<dbReference type="InterPro" id="IPR014043">
    <property type="entry name" value="Acyl_transferase_dom"/>
</dbReference>
<evidence type="ECO:0000313" key="20">
    <source>
        <dbReference type="Proteomes" id="UP000027920"/>
    </source>
</evidence>
<dbReference type="Gene3D" id="3.30.70.3330">
    <property type="match status" value="1"/>
</dbReference>
<dbReference type="Gene3D" id="1.20.1050.120">
    <property type="match status" value="1"/>
</dbReference>
<sequence length="2067" mass="230037">MIKIQDPPVHPQKRLFAAMDMVPLPMLFKDLRHVLLIDVAYVAEVRWQRDLFLHSLSHQPRSDAVEPSTAEELVLSFLGFLIDNNARSSIIQSLVWAFEQEFLKGTDVHSAICALPVTSSVHRDLLRTYYDALSRCETIKAQHSALLHLAESQQANLYAIFGGQSTNNPKCVSSLTILFSTYKPLLSELVNEIATPLLSELCRLPEADDHYCGRYIDLSSWLQESGSIPDTDFISQAPVSMPIAGLLSLAHYCVACKALGMTPGELRSHFRGTTGHSQGLVIAAAISMADSWDSFYQVCKVTIELLFWLGFYSHQARPQSSVSATLVNDCLENNEGQPSFMLSVRGLDRLRIENLLVNFNKNLAHKEQLHLALENARDNYVVAGPMKPLVHLSSHLRALKAKDGVDQTQVPFSSRKPVIQHQFLPISVPFHTTYLKSAAEMVKLRLVGKLLLKENLRIPVYHSKTAQDLRNSHAPNVLETLVDAVACDECRWPSALKFPGATQILAFDSGVSELVMKLKDGEGVRVIDMTSIGSREKDAGTAIDLYSSTLLASSAPILAWGQQFQPRLTRSHIGEWSIQTKLTQLLGCPPVIVAGMTPTTSHWDFVSAIMNAGYHVELAAGGFYDEKAMTSAIEQLAESLPAGRGITCNLIYASPHTMAWQVATLRKLARRGIAIHGLTIGAGVPSADVVADYISTLGIKHIAFKPGSPAAIKDVVEIAKAHPHYPIILQWTGGRGGGHHSYEDFYAPILKLYGMIRSQSNIILVAGSGFGAADDTYPYLTGRWASRFGHALMPFDGILLGSRMMVAREAHTSSATRKLICQTPGISDSDWEKTYKGPAGGIITVRSEMGQPIHKIANRGVMLWSELDRTIFSLPRSERVQKLLQSKDSIIQKLNADFAKPWFGKTSDGEVTDLSAMTYMEVLERMISLMYVSHQSRWIHPSYASFVYNFACRAVQRLPLCSRIEISETALLDPQSFLDKFRLSCPDALTTVLNPEDSTFFLHRCKARGQKPVNFIPILDDSFEYYFKKDSLWQSEDVEAVVDQDADRVCILHGPVAARHSQNCDEPAKFILDTIAKSHIDMLLSEQFDTSIIMMSGEESMSQSGSLTPDSWTNASPASLPTSMENTPFSCKSPVLPQQLQSSIEAVSYFPPSFLAGRCSNSSTLLRALFQSDHIIRNGHYAPSPLRRILDPRDGTSLSIDREGGKVVLEKDSSPVGEVLAEISCYNNNRLVVELRLPNPHHSDVITLPLEFCLQPGASPCTFSESMEDRNLRIKKFYSKLWFNEDLDTKSTVQSIFWGKEMVLTKEMYQDYVSTVAQSDSNGTMMYGNSEVFPIGFGIVIAWDVISRPLVLRDIDGDLLCLVHHSNKFYYCDEASPLHIGDVVCARSQVQAIYIEDAGKYVTVEAEILRSGQRVMIVRSKFLFKGRFNTFGSTFRQQKEQVMEVKIASRQDEAILFDREWFQPHESTCSLLGATLLFRLESFVTWKEQNMFKDLAVTGTVIARRSDTDSREIGKVDFHDTDCVGNPVMDFLTRKAASKSAQSELPHAGWSDDRTVQVQIPNSNERYARISKDYNPIHVSQIFADFAGLPGTITHGMYTSALTASVLEHITANGNPERLRRYSVTFTGMVLPKDKINVKLKHVGMIEGKMRIEISAYKQDTDEIVLEAEAEVEQAKTAYIFTGQGSQAKGMGMDLYDSSPVAKAIWDSADRYLMDSYGWSVLDVVRNNPKTLTIHFGGKRGRRIRENYMGMQVETVLLDGCSATKPALPGLSPTTRSFSFSEPRGLLFSTQFAQCAILVQQKATFEDMRAKGFIQDSATYAGHSLGEYGSLSAFSGFLPMNDLMDVVFYRGLSMQLAMEREENGETGYSMVAANPKRVGKGFNQATLDSVVRMISCQSKELLEIVNFNVEGEQYVCAGTNKNLHALSMVLDHLATYPRANVLVAEALRVETITSGELHDYIASCVNQVSQLPKPIQLERGTATIPLQGIDVPFHSSHLRSGVHSYRKFLQKRIHESNIQPNKLVGKFVPNVMAERFSLEKEYVQEAYRLTQSSVLKDLLDEYFGDGD</sequence>
<comment type="subunit">
    <text evidence="10">[Alpha(6)beta(6)] hexamers of two multifunctional subunits (alpha and beta).</text>
</comment>
<dbReference type="InterPro" id="IPR040883">
    <property type="entry name" value="FAS_meander"/>
</dbReference>
<dbReference type="Pfam" id="PF22235">
    <property type="entry name" value="FAS1_thioest_ins"/>
    <property type="match status" value="1"/>
</dbReference>
<comment type="catalytic activity">
    <reaction evidence="14">
        <text>a 2,3-saturated acyl-[ACP] + NAD(+) = a (2E)-enoyl-[ACP] + NADH + H(+)</text>
        <dbReference type="Rhea" id="RHEA:10240"/>
        <dbReference type="Rhea" id="RHEA-COMP:9925"/>
        <dbReference type="Rhea" id="RHEA-COMP:9926"/>
        <dbReference type="ChEBI" id="CHEBI:15378"/>
        <dbReference type="ChEBI" id="CHEBI:57540"/>
        <dbReference type="ChEBI" id="CHEBI:57945"/>
        <dbReference type="ChEBI" id="CHEBI:78784"/>
        <dbReference type="ChEBI" id="CHEBI:78785"/>
        <dbReference type="EC" id="1.3.1.9"/>
    </reaction>
</comment>
<dbReference type="STRING" id="1182545.A0A072PR35"/>
<evidence type="ECO:0000313" key="19">
    <source>
        <dbReference type="EMBL" id="KEF62584.1"/>
    </source>
</evidence>
<comment type="caution">
    <text evidence="19">The sequence shown here is derived from an EMBL/GenBank/DDBJ whole genome shotgun (WGS) entry which is preliminary data.</text>
</comment>
<keyword evidence="5 16" id="KW-0521">NADP</keyword>
<dbReference type="PANTHER" id="PTHR10982">
    <property type="entry name" value="MALONYL COA-ACYL CARRIER PROTEIN TRANSACYLASE"/>
    <property type="match status" value="1"/>
</dbReference>
<dbReference type="PIRSF" id="PIRSF005562">
    <property type="entry name" value="FAS_yeast_beta"/>
    <property type="match status" value="1"/>
</dbReference>
<dbReference type="GO" id="GO:0004318">
    <property type="term" value="F:enoyl-[acyl-carrier-protein] reductase (NADH) activity"/>
    <property type="evidence" value="ECO:0007669"/>
    <property type="project" value="UniProtKB-UniRule"/>
</dbReference>
<evidence type="ECO:0000256" key="1">
    <source>
        <dbReference type="ARBA" id="ARBA00001055"/>
    </source>
</evidence>
<dbReference type="CDD" id="cd03447">
    <property type="entry name" value="FAS_MaoC"/>
    <property type="match status" value="1"/>
</dbReference>
<keyword evidence="4 16" id="KW-0378">Hydrolase</keyword>
<keyword evidence="6 16" id="KW-0560">Oxidoreductase</keyword>
<evidence type="ECO:0000256" key="8">
    <source>
        <dbReference type="ARBA" id="ARBA00023239"/>
    </source>
</evidence>
<evidence type="ECO:0000256" key="16">
    <source>
        <dbReference type="PIRNR" id="PIRNR005562"/>
    </source>
</evidence>
<comment type="catalytic activity">
    <reaction evidence="15">
        <text>holo-[ACP] + acetyl-CoA = acetyl-[ACP] + CoA</text>
        <dbReference type="Rhea" id="RHEA:41788"/>
        <dbReference type="Rhea" id="RHEA-COMP:9621"/>
        <dbReference type="Rhea" id="RHEA-COMP:9685"/>
        <dbReference type="ChEBI" id="CHEBI:57287"/>
        <dbReference type="ChEBI" id="CHEBI:57288"/>
        <dbReference type="ChEBI" id="CHEBI:64479"/>
        <dbReference type="ChEBI" id="CHEBI:78446"/>
        <dbReference type="EC" id="2.3.1.38"/>
    </reaction>
</comment>
<dbReference type="Pfam" id="PF13452">
    <property type="entry name" value="FAS1_DH_region"/>
    <property type="match status" value="1"/>
</dbReference>
<keyword evidence="8" id="KW-0456">Lyase</keyword>
<dbReference type="Gene3D" id="3.30.1120.100">
    <property type="match status" value="1"/>
</dbReference>
<organism evidence="19 20">
    <name type="scientific">Exophiala aquamarina CBS 119918</name>
    <dbReference type="NCBI Taxonomy" id="1182545"/>
    <lineage>
        <taxon>Eukaryota</taxon>
        <taxon>Fungi</taxon>
        <taxon>Dikarya</taxon>
        <taxon>Ascomycota</taxon>
        <taxon>Pezizomycotina</taxon>
        <taxon>Eurotiomycetes</taxon>
        <taxon>Chaetothyriomycetidae</taxon>
        <taxon>Chaetothyriales</taxon>
        <taxon>Herpotrichiellaceae</taxon>
        <taxon>Exophiala</taxon>
    </lineage>
</organism>
<dbReference type="FunFam" id="3.30.70.3330:FF:000001">
    <property type="entry name" value="Fatty acid synthase subunit beta dehydratase"/>
    <property type="match status" value="1"/>
</dbReference>
<dbReference type="Gene3D" id="3.10.129.10">
    <property type="entry name" value="Hotdog Thioesterase"/>
    <property type="match status" value="2"/>
</dbReference>
<dbReference type="VEuPathDB" id="FungiDB:A1O9_00557"/>
<dbReference type="SMART" id="SM00827">
    <property type="entry name" value="PKS_AT"/>
    <property type="match status" value="1"/>
</dbReference>
<comment type="catalytic activity">
    <reaction evidence="13">
        <text>(9Z)-octadecenoyl-[ACP] + H2O = (9Z)-octadecenoate + holo-[ACP] + H(+)</text>
        <dbReference type="Rhea" id="RHEA:15057"/>
        <dbReference type="Rhea" id="RHEA-COMP:9685"/>
        <dbReference type="Rhea" id="RHEA-COMP:9924"/>
        <dbReference type="ChEBI" id="CHEBI:15377"/>
        <dbReference type="ChEBI" id="CHEBI:15378"/>
        <dbReference type="ChEBI" id="CHEBI:30823"/>
        <dbReference type="ChEBI" id="CHEBI:64479"/>
        <dbReference type="ChEBI" id="CHEBI:78783"/>
        <dbReference type="EC" id="3.1.2.14"/>
    </reaction>
</comment>
<evidence type="ECO:0000256" key="14">
    <source>
        <dbReference type="ARBA" id="ARBA00048572"/>
    </source>
</evidence>
<dbReference type="Gene3D" id="3.20.20.70">
    <property type="entry name" value="Aldolase class I"/>
    <property type="match status" value="1"/>
</dbReference>
<dbReference type="Gene3D" id="3.40.366.10">
    <property type="entry name" value="Malonyl-Coenzyme A Acyl Carrier Protein, domain 2"/>
    <property type="match status" value="3"/>
</dbReference>
<dbReference type="Pfam" id="PF01575">
    <property type="entry name" value="MaoC_dehydratas"/>
    <property type="match status" value="1"/>
</dbReference>
<dbReference type="SUPFAM" id="SSF52151">
    <property type="entry name" value="FabD/lysophospholipase-like"/>
    <property type="match status" value="2"/>
</dbReference>
<dbReference type="GO" id="GO:0004314">
    <property type="term" value="F:[acyl-carrier-protein] S-malonyltransferase activity"/>
    <property type="evidence" value="ECO:0007669"/>
    <property type="project" value="UniProtKB-EC"/>
</dbReference>
<dbReference type="InterPro" id="IPR041099">
    <property type="entry name" value="FAS1_N"/>
</dbReference>
<dbReference type="FunFam" id="3.20.20.70:FF:000078">
    <property type="entry name" value="Fatty acid synthase beta subunit dehydratase"/>
    <property type="match status" value="1"/>
</dbReference>
<dbReference type="Gene3D" id="6.20.240.10">
    <property type="match status" value="1"/>
</dbReference>
<keyword evidence="7 16" id="KW-0520">NAD</keyword>
<dbReference type="Pfam" id="PF17828">
    <property type="entry name" value="FAS_N"/>
    <property type="match status" value="1"/>
</dbReference>
<keyword evidence="9" id="KW-0511">Multifunctional enzyme</keyword>
<dbReference type="InterPro" id="IPR016035">
    <property type="entry name" value="Acyl_Trfase/lysoPLipase"/>
</dbReference>
<evidence type="ECO:0000256" key="4">
    <source>
        <dbReference type="ARBA" id="ARBA00022801"/>
    </source>
</evidence>
<comment type="similarity">
    <text evidence="2 16">Belongs to the fungal fatty acid synthetase subunit beta family.</text>
</comment>
<evidence type="ECO:0000256" key="17">
    <source>
        <dbReference type="PIRSR" id="PIRSR005562-1"/>
    </source>
</evidence>
<accession>A0A072PR35</accession>
<keyword evidence="3 16" id="KW-0808">Transferase</keyword>
<gene>
    <name evidence="19" type="ORF">A1O9_00557</name>
</gene>
<dbReference type="InterPro" id="IPR050830">
    <property type="entry name" value="Fungal_FAS"/>
</dbReference>
<dbReference type="GO" id="GO:0006633">
    <property type="term" value="P:fatty acid biosynthetic process"/>
    <property type="evidence" value="ECO:0007669"/>
    <property type="project" value="InterPro"/>
</dbReference>
<name>A0A072PR35_9EURO</name>
<dbReference type="InterPro" id="IPR001227">
    <property type="entry name" value="Ac_transferase_dom_sf"/>
</dbReference>
<dbReference type="GO" id="GO:0004312">
    <property type="term" value="F:fatty acid synthase activity"/>
    <property type="evidence" value="ECO:0007669"/>
    <property type="project" value="InterPro"/>
</dbReference>
<feature type="active site" description="For malonyltransferase activity" evidence="17">
    <location>
        <position position="1824"/>
    </location>
</feature>
<evidence type="ECO:0000256" key="13">
    <source>
        <dbReference type="ARBA" id="ARBA00048536"/>
    </source>
</evidence>
<proteinExistence type="inferred from homology"/>
<evidence type="ECO:0000256" key="11">
    <source>
        <dbReference type="ARBA" id="ARBA00048237"/>
    </source>
</evidence>
<protein>
    <recommendedName>
        <fullName evidence="18">Malonyl-CoA:ACP transacylase (MAT) domain-containing protein</fullName>
    </recommendedName>
</protein>
<dbReference type="GeneID" id="25275508"/>
<dbReference type="InterPro" id="IPR029069">
    <property type="entry name" value="HotDog_dom_sf"/>
</dbReference>
<dbReference type="GO" id="GO:0019171">
    <property type="term" value="F:(3R)-hydroxyacyl-[acyl-carrier-protein] dehydratase activity"/>
    <property type="evidence" value="ECO:0007669"/>
    <property type="project" value="UniProtKB-EC"/>
</dbReference>
<dbReference type="GO" id="GO:0005835">
    <property type="term" value="C:fatty acid synthase complex"/>
    <property type="evidence" value="ECO:0007669"/>
    <property type="project" value="UniProtKB-UniRule"/>
</dbReference>
<dbReference type="Proteomes" id="UP000027920">
    <property type="component" value="Unassembled WGS sequence"/>
</dbReference>
<dbReference type="Pfam" id="PF00698">
    <property type="entry name" value="Acyl_transf_1"/>
    <property type="match status" value="1"/>
</dbReference>
<dbReference type="Pfam" id="PF17951">
    <property type="entry name" value="FAS_meander"/>
    <property type="match status" value="1"/>
</dbReference>
<evidence type="ECO:0000256" key="12">
    <source>
        <dbReference type="ARBA" id="ARBA00048462"/>
    </source>
</evidence>
<dbReference type="Pfam" id="PF16073">
    <property type="entry name" value="SAT"/>
    <property type="match status" value="1"/>
</dbReference>
<dbReference type="GO" id="GO:0004313">
    <property type="term" value="F:[acyl-carrier-protein] S-acetyltransferase activity"/>
    <property type="evidence" value="ECO:0007669"/>
    <property type="project" value="UniProtKB-EC"/>
</dbReference>
<dbReference type="GO" id="GO:0004321">
    <property type="term" value="F:fatty-acyl-CoA synthase activity"/>
    <property type="evidence" value="ECO:0007669"/>
    <property type="project" value="UniProtKB-EC"/>
</dbReference>
<dbReference type="PANTHER" id="PTHR10982:SF21">
    <property type="entry name" value="FATTY ACID SYNTHASE SUBUNIT BETA"/>
    <property type="match status" value="1"/>
</dbReference>
<comment type="catalytic activity">
    <reaction evidence="1">
        <text>a (3R)-hydroxyacyl-[ACP] = a (2E)-enoyl-[ACP] + H2O</text>
        <dbReference type="Rhea" id="RHEA:13097"/>
        <dbReference type="Rhea" id="RHEA-COMP:9925"/>
        <dbReference type="Rhea" id="RHEA-COMP:9945"/>
        <dbReference type="ChEBI" id="CHEBI:15377"/>
        <dbReference type="ChEBI" id="CHEBI:78784"/>
        <dbReference type="ChEBI" id="CHEBI:78827"/>
        <dbReference type="EC" id="4.2.1.59"/>
    </reaction>
</comment>
<evidence type="ECO:0000256" key="5">
    <source>
        <dbReference type="ARBA" id="ARBA00022857"/>
    </source>
</evidence>
<dbReference type="Pfam" id="PF08354">
    <property type="entry name" value="Fas1-AflB-like_hel"/>
    <property type="match status" value="1"/>
</dbReference>
<feature type="active site" description="For acetyltransferase activity" evidence="17">
    <location>
        <position position="277"/>
    </location>
</feature>
<evidence type="ECO:0000259" key="18">
    <source>
        <dbReference type="SMART" id="SM00827"/>
    </source>
</evidence>
<evidence type="ECO:0000256" key="10">
    <source>
        <dbReference type="ARBA" id="ARBA00033756"/>
    </source>
</evidence>
<dbReference type="InterPro" id="IPR002539">
    <property type="entry name" value="MaoC-like_dom"/>
</dbReference>
<dbReference type="GO" id="GO:0016297">
    <property type="term" value="F:fatty acyl-[ACP] hydrolase activity"/>
    <property type="evidence" value="ECO:0007669"/>
    <property type="project" value="UniProtKB-EC"/>
</dbReference>
<evidence type="ECO:0000256" key="6">
    <source>
        <dbReference type="ARBA" id="ARBA00023002"/>
    </source>
</evidence>
<dbReference type="Gene3D" id="6.10.140.1400">
    <property type="match status" value="1"/>
</dbReference>
<evidence type="ECO:0000256" key="9">
    <source>
        <dbReference type="ARBA" id="ARBA00023268"/>
    </source>
</evidence>
<evidence type="ECO:0000256" key="2">
    <source>
        <dbReference type="ARBA" id="ARBA00010009"/>
    </source>
</evidence>
<dbReference type="InterPro" id="IPR039569">
    <property type="entry name" value="FAS1-like_DH_region"/>
</dbReference>
<dbReference type="InterPro" id="IPR013785">
    <property type="entry name" value="Aldolase_TIM"/>
</dbReference>
<dbReference type="SUPFAM" id="SSF51395">
    <property type="entry name" value="FMN-linked oxidoreductases"/>
    <property type="match status" value="1"/>
</dbReference>
<dbReference type="InterPro" id="IPR032088">
    <property type="entry name" value="SAT"/>
</dbReference>
<reference evidence="19 20" key="1">
    <citation type="submission" date="2013-03" db="EMBL/GenBank/DDBJ databases">
        <title>The Genome Sequence of Exophiala aquamarina CBS 119918.</title>
        <authorList>
            <consortium name="The Broad Institute Genomics Platform"/>
            <person name="Cuomo C."/>
            <person name="de Hoog S."/>
            <person name="Gorbushina A."/>
            <person name="Walker B."/>
            <person name="Young S.K."/>
            <person name="Zeng Q."/>
            <person name="Gargeya S."/>
            <person name="Fitzgerald M."/>
            <person name="Haas B."/>
            <person name="Abouelleil A."/>
            <person name="Allen A.W."/>
            <person name="Alvarado L."/>
            <person name="Arachchi H.M."/>
            <person name="Berlin A.M."/>
            <person name="Chapman S.B."/>
            <person name="Gainer-Dewar J."/>
            <person name="Goldberg J."/>
            <person name="Griggs A."/>
            <person name="Gujja S."/>
            <person name="Hansen M."/>
            <person name="Howarth C."/>
            <person name="Imamovic A."/>
            <person name="Ireland A."/>
            <person name="Larimer J."/>
            <person name="McCowan C."/>
            <person name="Murphy C."/>
            <person name="Pearson M."/>
            <person name="Poon T.W."/>
            <person name="Priest M."/>
            <person name="Roberts A."/>
            <person name="Saif S."/>
            <person name="Shea T."/>
            <person name="Sisk P."/>
            <person name="Sykes S."/>
            <person name="Wortman J."/>
            <person name="Nusbaum C."/>
            <person name="Birren B."/>
        </authorList>
    </citation>
    <scope>NUCLEOTIDE SEQUENCE [LARGE SCALE GENOMIC DNA]</scope>
    <source>
        <strain evidence="19 20">CBS 119918</strain>
    </source>
</reference>
<dbReference type="InterPro" id="IPR013565">
    <property type="entry name" value="Fas1/AflB-like_central"/>
</dbReference>
<evidence type="ECO:0000256" key="7">
    <source>
        <dbReference type="ARBA" id="ARBA00023027"/>
    </source>
</evidence>
<dbReference type="OrthoDB" id="4251012at2759"/>
<dbReference type="RefSeq" id="XP_013265174.1">
    <property type="nucleotide sequence ID" value="XM_013409720.1"/>
</dbReference>
<comment type="catalytic activity">
    <reaction evidence="12">
        <text>holo-[ACP] + malonyl-CoA = malonyl-[ACP] + CoA</text>
        <dbReference type="Rhea" id="RHEA:41792"/>
        <dbReference type="Rhea" id="RHEA-COMP:9623"/>
        <dbReference type="Rhea" id="RHEA-COMP:9685"/>
        <dbReference type="ChEBI" id="CHEBI:57287"/>
        <dbReference type="ChEBI" id="CHEBI:57384"/>
        <dbReference type="ChEBI" id="CHEBI:64479"/>
        <dbReference type="ChEBI" id="CHEBI:78449"/>
        <dbReference type="EC" id="2.3.1.39"/>
    </reaction>
</comment>
<comment type="catalytic activity">
    <reaction evidence="11">
        <text>acetyl-CoA + n malonyl-CoA + 2n NADPH + 4n H(+) = a long-chain-acyl-CoA + n CoA + n CO2 + 2n NADP(+).</text>
        <dbReference type="EC" id="2.3.1.86"/>
    </reaction>
</comment>
<evidence type="ECO:0000256" key="3">
    <source>
        <dbReference type="ARBA" id="ARBA00022679"/>
    </source>
</evidence>
<dbReference type="HOGENOM" id="CLU_000114_5_0_1"/>
<dbReference type="Gene3D" id="6.10.60.10">
    <property type="match status" value="1"/>
</dbReference>
<dbReference type="PRINTS" id="PR01483">
    <property type="entry name" value="FASYNTHASE"/>
</dbReference>